<dbReference type="STRING" id="1121420.SAMN02746098_01773"/>
<dbReference type="RefSeq" id="WP_073029365.1">
    <property type="nucleotide sequence ID" value="NZ_FQXJ01000005.1"/>
</dbReference>
<dbReference type="AlphaFoldDB" id="A0A1M5WUE9"/>
<dbReference type="EMBL" id="FQXJ01000005">
    <property type="protein sequence ID" value="SHH90724.1"/>
    <property type="molecule type" value="Genomic_DNA"/>
</dbReference>
<dbReference type="SUPFAM" id="SSF109604">
    <property type="entry name" value="HD-domain/PDEase-like"/>
    <property type="match status" value="1"/>
</dbReference>
<reference evidence="3" key="1">
    <citation type="submission" date="2016-11" db="EMBL/GenBank/DDBJ databases">
        <authorList>
            <person name="Varghese N."/>
            <person name="Submissions S."/>
        </authorList>
    </citation>
    <scope>NUCLEOTIDE SEQUENCE [LARGE SCALE GENOMIC DNA]</scope>
    <source>
        <strain evidence="3">DSM 15449</strain>
    </source>
</reference>
<organism evidence="2 3">
    <name type="scientific">Desulfosporosinus lacus DSM 15449</name>
    <dbReference type="NCBI Taxonomy" id="1121420"/>
    <lineage>
        <taxon>Bacteria</taxon>
        <taxon>Bacillati</taxon>
        <taxon>Bacillota</taxon>
        <taxon>Clostridia</taxon>
        <taxon>Eubacteriales</taxon>
        <taxon>Desulfitobacteriaceae</taxon>
        <taxon>Desulfosporosinus</taxon>
    </lineage>
</organism>
<keyword evidence="3" id="KW-1185">Reference proteome</keyword>
<sequence>MFYRIHQFICAVFPHLNQTDIDWAIDHLSPEASKLFLRQSKPEQRHAIDVAKSIIKANNPISFHEFQDLITAALLHDCGKSVASIRLWQRVYIVLMNKMPHFLWSNFERGPSIFSIPLKVYERHALWGGYLAKKAGLNSVVCLLIREHHTPTTDLGRILEQADNMY</sequence>
<gene>
    <name evidence="2" type="ORF">SAMN02746098_01773</name>
</gene>
<dbReference type="InterPro" id="IPR006674">
    <property type="entry name" value="HD_domain"/>
</dbReference>
<feature type="domain" description="HD" evidence="1">
    <location>
        <begin position="67"/>
        <end position="164"/>
    </location>
</feature>
<dbReference type="OrthoDB" id="68032at2"/>
<evidence type="ECO:0000313" key="3">
    <source>
        <dbReference type="Proteomes" id="UP000183954"/>
    </source>
</evidence>
<evidence type="ECO:0000313" key="2">
    <source>
        <dbReference type="EMBL" id="SHH90724.1"/>
    </source>
</evidence>
<evidence type="ECO:0000259" key="1">
    <source>
        <dbReference type="Pfam" id="PF01966"/>
    </source>
</evidence>
<dbReference type="Gene3D" id="1.10.3210.10">
    <property type="entry name" value="Hypothetical protein af1432"/>
    <property type="match status" value="1"/>
</dbReference>
<dbReference type="Proteomes" id="UP000183954">
    <property type="component" value="Unassembled WGS sequence"/>
</dbReference>
<dbReference type="Pfam" id="PF01966">
    <property type="entry name" value="HD"/>
    <property type="match status" value="1"/>
</dbReference>
<protein>
    <submittedName>
        <fullName evidence="2">HD domain-containing protein</fullName>
    </submittedName>
</protein>
<accession>A0A1M5WUE9</accession>
<proteinExistence type="predicted"/>
<name>A0A1M5WUE9_9FIRM</name>